<gene>
    <name evidence="1" type="ORF">VA596_45460</name>
</gene>
<dbReference type="Proteomes" id="UP001304298">
    <property type="component" value="Unassembled WGS sequence"/>
</dbReference>
<sequence>MAIPEALTSIPGVRTASELNPDVTHSGESLPVAPALAGLFPAGGLRRGTTVSVTGSTSLVLALLAEATKAGSWAAVTGLPDLGLAAAAELGVDLDRIALVPRPGAEVVAVLSALVDGFDLVVLGPVLARGVRPQVARRLAGRVRNRGAVLLTVGSWPGAELEIRVTGRRWRGAGLDGYGHLQAREIVATSQGRGAAVRPQAVVVQLPGLGGAVVAGEPRSGRRLVEVAG</sequence>
<keyword evidence="2" id="KW-1185">Reference proteome</keyword>
<proteinExistence type="predicted"/>
<evidence type="ECO:0000313" key="2">
    <source>
        <dbReference type="Proteomes" id="UP001304298"/>
    </source>
</evidence>
<name>A0ABU5RKM3_9PSEU</name>
<evidence type="ECO:0008006" key="3">
    <source>
        <dbReference type="Google" id="ProtNLM"/>
    </source>
</evidence>
<dbReference type="EMBL" id="JAYFSI010000017">
    <property type="protein sequence ID" value="MEA5366848.1"/>
    <property type="molecule type" value="Genomic_DNA"/>
</dbReference>
<evidence type="ECO:0000313" key="1">
    <source>
        <dbReference type="EMBL" id="MEA5366848.1"/>
    </source>
</evidence>
<comment type="caution">
    <text evidence="1">The sequence shown here is derived from an EMBL/GenBank/DDBJ whole genome shotgun (WGS) entry which is preliminary data.</text>
</comment>
<organism evidence="1 2">
    <name type="scientific">Amycolatopsis heterodermiae</name>
    <dbReference type="NCBI Taxonomy" id="3110235"/>
    <lineage>
        <taxon>Bacteria</taxon>
        <taxon>Bacillati</taxon>
        <taxon>Actinomycetota</taxon>
        <taxon>Actinomycetes</taxon>
        <taxon>Pseudonocardiales</taxon>
        <taxon>Pseudonocardiaceae</taxon>
        <taxon>Amycolatopsis</taxon>
    </lineage>
</organism>
<protein>
    <recommendedName>
        <fullName evidence="3">Recombinase A</fullName>
    </recommendedName>
</protein>
<dbReference type="RefSeq" id="WP_323336383.1">
    <property type="nucleotide sequence ID" value="NZ_JAYFSI010000017.1"/>
</dbReference>
<accession>A0ABU5RKM3</accession>
<reference evidence="1 2" key="1">
    <citation type="submission" date="2023-12" db="EMBL/GenBank/DDBJ databases">
        <title>Amycolatopsis sp. V23-08.</title>
        <authorList>
            <person name="Somphong A."/>
        </authorList>
    </citation>
    <scope>NUCLEOTIDE SEQUENCE [LARGE SCALE GENOMIC DNA]</scope>
    <source>
        <strain evidence="1 2">V23-08</strain>
    </source>
</reference>